<keyword evidence="2" id="KW-0472">Membrane</keyword>
<dbReference type="AlphaFoldDB" id="A0AB94IXX5"/>
<keyword evidence="2" id="KW-0812">Transmembrane</keyword>
<name>A0AB94IXX5_9BACT</name>
<dbReference type="RefSeq" id="WP_015556840.1">
    <property type="nucleotide sequence ID" value="NC_021038.1"/>
</dbReference>
<feature type="compositionally biased region" description="Basic and acidic residues" evidence="1">
    <location>
        <begin position="1"/>
        <end position="17"/>
    </location>
</feature>
<dbReference type="EMBL" id="FP929056">
    <property type="protein sequence ID" value="CBL28693.1"/>
    <property type="molecule type" value="Genomic_DNA"/>
</dbReference>
<evidence type="ECO:0000313" key="5">
    <source>
        <dbReference type="Proteomes" id="UP000008957"/>
    </source>
</evidence>
<dbReference type="InterPro" id="IPR019606">
    <property type="entry name" value="GerMN"/>
</dbReference>
<dbReference type="Proteomes" id="UP000008957">
    <property type="component" value="Chromosome"/>
</dbReference>
<evidence type="ECO:0000259" key="3">
    <source>
        <dbReference type="SMART" id="SM00909"/>
    </source>
</evidence>
<dbReference type="Pfam" id="PF10646">
    <property type="entry name" value="Germane"/>
    <property type="match status" value="1"/>
</dbReference>
<accession>A0AB94IXX5</accession>
<keyword evidence="5" id="KW-1185">Reference proteome</keyword>
<feature type="transmembrane region" description="Helical" evidence="2">
    <location>
        <begin position="41"/>
        <end position="63"/>
    </location>
</feature>
<dbReference type="SMART" id="SM00909">
    <property type="entry name" value="Germane"/>
    <property type="match status" value="1"/>
</dbReference>
<sequence length="236" mass="26466">MVRRSPYRDEYEDEIGRRPKRPRRDQRPTQRRKDAPLMLRVLSWLGVILLCFVAGYLGTSWVMDALNEKLLLKPENRVENQSDLAKLNAAVERDREAAAARSGNVQQVSLKLYSVKDGRIAEPVRKSFVSRLKEDNMAEAVKSVLALSGVPGADKVSVLHVFRSAETAYLDLSSAFVSALASMGQRESLLLLTAIVRTMEENFEPVVQVRFLIDSRSPNPGGPVDLTVVWKMPSRS</sequence>
<evidence type="ECO:0000313" key="4">
    <source>
        <dbReference type="EMBL" id="CBL28693.1"/>
    </source>
</evidence>
<organism evidence="4 5">
    <name type="scientific">Fretibacterium fastidiosum</name>
    <dbReference type="NCBI Taxonomy" id="651822"/>
    <lineage>
        <taxon>Bacteria</taxon>
        <taxon>Thermotogati</taxon>
        <taxon>Synergistota</taxon>
        <taxon>Synergistia</taxon>
        <taxon>Synergistales</taxon>
        <taxon>Aminobacteriaceae</taxon>
        <taxon>Fretibacterium</taxon>
    </lineage>
</organism>
<reference evidence="4 5" key="2">
    <citation type="submission" date="2010-03" db="EMBL/GenBank/DDBJ databases">
        <authorList>
            <person name="Pajon A."/>
        </authorList>
    </citation>
    <scope>NUCLEOTIDE SEQUENCE [LARGE SCALE GENOMIC DNA]</scope>
    <source>
        <strain evidence="4 5">SGP1</strain>
    </source>
</reference>
<feature type="domain" description="GerMN" evidence="3">
    <location>
        <begin position="137"/>
        <end position="222"/>
    </location>
</feature>
<protein>
    <submittedName>
        <fullName evidence="4">Sporulation and spore germination</fullName>
    </submittedName>
</protein>
<proteinExistence type="predicted"/>
<evidence type="ECO:0000256" key="2">
    <source>
        <dbReference type="SAM" id="Phobius"/>
    </source>
</evidence>
<dbReference type="KEGG" id="sbr:SY1_18030"/>
<gene>
    <name evidence="4" type="ORF">SY1_18030</name>
</gene>
<evidence type="ECO:0000256" key="1">
    <source>
        <dbReference type="SAM" id="MobiDB-lite"/>
    </source>
</evidence>
<feature type="region of interest" description="Disordered" evidence="1">
    <location>
        <begin position="1"/>
        <end position="32"/>
    </location>
</feature>
<keyword evidence="2" id="KW-1133">Transmembrane helix</keyword>
<reference evidence="5" key="1">
    <citation type="submission" date="2010-03" db="EMBL/GenBank/DDBJ databases">
        <title>The genome sequence of Synergistetes sp. SGP1.</title>
        <authorList>
            <consortium name="metaHIT consortium -- http://www.metahit.eu/"/>
            <person name="Pajon A."/>
            <person name="Turner K."/>
            <person name="Parkhill J."/>
            <person name="Wade W."/>
            <person name="Vartoukian S."/>
        </authorList>
    </citation>
    <scope>NUCLEOTIDE SEQUENCE [LARGE SCALE GENOMIC DNA]</scope>
    <source>
        <strain evidence="5">SGP1</strain>
    </source>
</reference>